<dbReference type="InterPro" id="IPR015919">
    <property type="entry name" value="Cadherin-like_sf"/>
</dbReference>
<dbReference type="WBParaSite" id="HPBE_0002478101-mRNA-1">
    <property type="protein sequence ID" value="HPBE_0002478101-mRNA-1"/>
    <property type="gene ID" value="HPBE_0002478101"/>
</dbReference>
<reference evidence="12" key="1">
    <citation type="submission" date="2019-09" db="UniProtKB">
        <authorList>
            <consortium name="WormBaseParasite"/>
        </authorList>
    </citation>
    <scope>IDENTIFICATION</scope>
</reference>
<proteinExistence type="predicted"/>
<dbReference type="PROSITE" id="PS00232">
    <property type="entry name" value="CADHERIN_1"/>
    <property type="match status" value="1"/>
</dbReference>
<evidence type="ECO:0000313" key="12">
    <source>
        <dbReference type="WBParaSite" id="HPBE_0002478101-mRNA-1"/>
    </source>
</evidence>
<dbReference type="PROSITE" id="PS50268">
    <property type="entry name" value="CADHERIN_2"/>
    <property type="match status" value="3"/>
</dbReference>
<evidence type="ECO:0000256" key="3">
    <source>
        <dbReference type="ARBA" id="ARBA00022737"/>
    </source>
</evidence>
<evidence type="ECO:0000313" key="11">
    <source>
        <dbReference type="Proteomes" id="UP000050761"/>
    </source>
</evidence>
<feature type="domain" description="Cadherin" evidence="10">
    <location>
        <begin position="120"/>
        <end position="230"/>
    </location>
</feature>
<keyword evidence="7" id="KW-0472">Membrane</keyword>
<keyword evidence="3" id="KW-0677">Repeat</keyword>
<dbReference type="GO" id="GO:0007156">
    <property type="term" value="P:homophilic cell adhesion via plasma membrane adhesion molecules"/>
    <property type="evidence" value="ECO:0007669"/>
    <property type="project" value="InterPro"/>
</dbReference>
<keyword evidence="6" id="KW-1133">Transmembrane helix</keyword>
<evidence type="ECO:0000256" key="4">
    <source>
        <dbReference type="ARBA" id="ARBA00022837"/>
    </source>
</evidence>
<organism evidence="11 12">
    <name type="scientific">Heligmosomoides polygyrus</name>
    <name type="common">Parasitic roundworm</name>
    <dbReference type="NCBI Taxonomy" id="6339"/>
    <lineage>
        <taxon>Eukaryota</taxon>
        <taxon>Metazoa</taxon>
        <taxon>Ecdysozoa</taxon>
        <taxon>Nematoda</taxon>
        <taxon>Chromadorea</taxon>
        <taxon>Rhabditida</taxon>
        <taxon>Rhabditina</taxon>
        <taxon>Rhabditomorpha</taxon>
        <taxon>Strongyloidea</taxon>
        <taxon>Heligmosomidae</taxon>
        <taxon>Heligmosomoides</taxon>
    </lineage>
</organism>
<dbReference type="InterPro" id="IPR020894">
    <property type="entry name" value="Cadherin_CS"/>
</dbReference>
<dbReference type="GO" id="GO:0005886">
    <property type="term" value="C:plasma membrane"/>
    <property type="evidence" value="ECO:0007669"/>
    <property type="project" value="InterPro"/>
</dbReference>
<dbReference type="SUPFAM" id="SSF49313">
    <property type="entry name" value="Cadherin-like"/>
    <property type="match status" value="3"/>
</dbReference>
<dbReference type="InterPro" id="IPR002126">
    <property type="entry name" value="Cadherin-like_dom"/>
</dbReference>
<evidence type="ECO:0000256" key="6">
    <source>
        <dbReference type="ARBA" id="ARBA00022989"/>
    </source>
</evidence>
<keyword evidence="4 9" id="KW-0106">Calcium</keyword>
<accession>A0A183GQ11</accession>
<name>A0A183GQ11_HELPZ</name>
<keyword evidence="2" id="KW-0812">Transmembrane</keyword>
<keyword evidence="11" id="KW-1185">Reference proteome</keyword>
<evidence type="ECO:0000256" key="2">
    <source>
        <dbReference type="ARBA" id="ARBA00022692"/>
    </source>
</evidence>
<dbReference type="Gene3D" id="2.60.40.60">
    <property type="entry name" value="Cadherins"/>
    <property type="match status" value="3"/>
</dbReference>
<dbReference type="InterPro" id="IPR050971">
    <property type="entry name" value="Cadherin-domain_protein"/>
</dbReference>
<comment type="subcellular location">
    <subcellularLocation>
        <location evidence="1">Membrane</location>
    </subcellularLocation>
</comment>
<dbReference type="Proteomes" id="UP000050761">
    <property type="component" value="Unassembled WGS sequence"/>
</dbReference>
<dbReference type="PANTHER" id="PTHR24025:SF23">
    <property type="entry name" value="NEURAL-CADHERIN"/>
    <property type="match status" value="1"/>
</dbReference>
<keyword evidence="5" id="KW-0130">Cell adhesion</keyword>
<dbReference type="GO" id="GO:0005509">
    <property type="term" value="F:calcium ion binding"/>
    <property type="evidence" value="ECO:0007669"/>
    <property type="project" value="UniProtKB-UniRule"/>
</dbReference>
<evidence type="ECO:0000259" key="10">
    <source>
        <dbReference type="PROSITE" id="PS50268"/>
    </source>
</evidence>
<evidence type="ECO:0000256" key="5">
    <source>
        <dbReference type="ARBA" id="ARBA00022889"/>
    </source>
</evidence>
<protein>
    <submittedName>
        <fullName evidence="12">CA domain-containing protein</fullName>
    </submittedName>
</protein>
<evidence type="ECO:0000256" key="9">
    <source>
        <dbReference type="PROSITE-ProRule" id="PRU00043"/>
    </source>
</evidence>
<dbReference type="SMART" id="SM00112">
    <property type="entry name" value="CA"/>
    <property type="match status" value="3"/>
</dbReference>
<sequence>LDTSRSRTDAAPRFERDRYVFSVPENRPPSVVGVVRAYHVALSSNNVTLQYELLSGSTALPFRVHAISGEVTSEIVLDHETNKNFEFKIRACLSANPGRCGFTSVVVVVLDVNDNVPQFSSSLFQISLPSDLPIGSDVITLQATDSDSGINGDVNYAINPPSEVFGIDYHTGVVQTLAALTESQYELDVEAFDHGDPKQTARRYSVVLNSPIRAGAVVAQLHAKDPDPGLEGLISYRLEQLSIGGKETTEARKFSINEQTGVVSALTTLTTQDGPFDMEVIAEDQSTVFKRKASATLHVEIVGDTSLRFLPLPSTIYISTEKAVGSVVLRASAFTSSAHPVQFRVLETEAQFVMDGDLMRVATHLLPGETNLTIRAEADNAHSDHRLRVVVMFDRDKYPVFPQLTYDIDAEFAANPQSGPINTATKLARIQLSIALNRTTATK</sequence>
<keyword evidence="8" id="KW-0325">Glycoprotein</keyword>
<feature type="domain" description="Cadherin" evidence="10">
    <location>
        <begin position="225"/>
        <end position="315"/>
    </location>
</feature>
<evidence type="ECO:0000256" key="7">
    <source>
        <dbReference type="ARBA" id="ARBA00023136"/>
    </source>
</evidence>
<feature type="domain" description="Cadherin" evidence="10">
    <location>
        <begin position="15"/>
        <end position="119"/>
    </location>
</feature>
<dbReference type="GO" id="GO:0005911">
    <property type="term" value="C:cell-cell junction"/>
    <property type="evidence" value="ECO:0007669"/>
    <property type="project" value="TreeGrafter"/>
</dbReference>
<evidence type="ECO:0000256" key="8">
    <source>
        <dbReference type="ARBA" id="ARBA00023180"/>
    </source>
</evidence>
<dbReference type="CDD" id="cd11304">
    <property type="entry name" value="Cadherin_repeat"/>
    <property type="match status" value="3"/>
</dbReference>
<dbReference type="PRINTS" id="PR00205">
    <property type="entry name" value="CADHERIN"/>
</dbReference>
<dbReference type="FunFam" id="2.60.40.60:FF:000116">
    <property type="entry name" value="Dachsous cadherin-related 2"/>
    <property type="match status" value="1"/>
</dbReference>
<dbReference type="Pfam" id="PF00028">
    <property type="entry name" value="Cadherin"/>
    <property type="match status" value="2"/>
</dbReference>
<dbReference type="AlphaFoldDB" id="A0A183GQ11"/>
<evidence type="ECO:0000256" key="1">
    <source>
        <dbReference type="ARBA" id="ARBA00004370"/>
    </source>
</evidence>
<dbReference type="PANTHER" id="PTHR24025">
    <property type="entry name" value="DESMOGLEIN FAMILY MEMBER"/>
    <property type="match status" value="1"/>
</dbReference>